<evidence type="ECO:0000313" key="4">
    <source>
        <dbReference type="EMBL" id="QTD50189.1"/>
    </source>
</evidence>
<evidence type="ECO:0000313" key="5">
    <source>
        <dbReference type="Proteomes" id="UP000663929"/>
    </source>
</evidence>
<dbReference type="RefSeq" id="WP_237379820.1">
    <property type="nucleotide sequence ID" value="NZ_CP071793.1"/>
</dbReference>
<dbReference type="Pfam" id="PF13772">
    <property type="entry name" value="AIG2_2"/>
    <property type="match status" value="1"/>
</dbReference>
<dbReference type="InterPro" id="IPR013024">
    <property type="entry name" value="GGCT-like"/>
</dbReference>
<dbReference type="InterPro" id="IPR036568">
    <property type="entry name" value="GGCT-like_sf"/>
</dbReference>
<sequence>MLYFAYGSNLLIERLQARTPSAGEAGTGILRGFRLEFHKIGTDASAKCDAFETGDETDLVYGVLYRLSDADRNVLDEIEGVGHGYEVIEVDVETTAGAVTVFTYVVDPAYMNPELPPYRWYKAFVLEGARQHGFPEAYVAAIDAVPAIADPDVERAARNAQVLARALKAPPVTKEPPRR</sequence>
<dbReference type="EMBL" id="CP071793">
    <property type="protein sequence ID" value="QTD50189.1"/>
    <property type="molecule type" value="Genomic_DNA"/>
</dbReference>
<evidence type="ECO:0000256" key="3">
    <source>
        <dbReference type="PIRSR" id="PIRSR617939-2"/>
    </source>
</evidence>
<proteinExistence type="predicted"/>
<dbReference type="SUPFAM" id="SSF110857">
    <property type="entry name" value="Gamma-glutamyl cyclotransferase-like"/>
    <property type="match status" value="1"/>
</dbReference>
<gene>
    <name evidence="4" type="ORF">J3U87_31780</name>
</gene>
<dbReference type="PANTHER" id="PTHR12935">
    <property type="entry name" value="GAMMA-GLUTAMYLCYCLOTRANSFERASE"/>
    <property type="match status" value="1"/>
</dbReference>
<keyword evidence="5" id="KW-1185">Reference proteome</keyword>
<dbReference type="PANTHER" id="PTHR12935:SF0">
    <property type="entry name" value="GAMMA-GLUTAMYLCYCLOTRANSFERASE"/>
    <property type="match status" value="1"/>
</dbReference>
<dbReference type="KEGG" id="scor:J3U87_31780"/>
<organism evidence="4 5">
    <name type="scientific">Sulfidibacter corallicola</name>
    <dbReference type="NCBI Taxonomy" id="2818388"/>
    <lineage>
        <taxon>Bacteria</taxon>
        <taxon>Pseudomonadati</taxon>
        <taxon>Acidobacteriota</taxon>
        <taxon>Holophagae</taxon>
        <taxon>Acanthopleuribacterales</taxon>
        <taxon>Acanthopleuribacteraceae</taxon>
        <taxon>Sulfidibacter</taxon>
    </lineage>
</organism>
<dbReference type="GO" id="GO:0003839">
    <property type="term" value="F:gamma-glutamylcyclotransferase activity"/>
    <property type="evidence" value="ECO:0007669"/>
    <property type="project" value="InterPro"/>
</dbReference>
<dbReference type="AlphaFoldDB" id="A0A8A4TJH9"/>
<keyword evidence="1" id="KW-0456">Lyase</keyword>
<dbReference type="Proteomes" id="UP000663929">
    <property type="component" value="Chromosome"/>
</dbReference>
<protein>
    <submittedName>
        <fullName evidence="4">Gamma-glutamylcyclotransferase</fullName>
    </submittedName>
</protein>
<dbReference type="CDD" id="cd06661">
    <property type="entry name" value="GGCT_like"/>
    <property type="match status" value="1"/>
</dbReference>
<feature type="binding site" evidence="3">
    <location>
        <position position="121"/>
    </location>
    <ligand>
        <name>substrate</name>
    </ligand>
</feature>
<dbReference type="Gene3D" id="3.10.490.10">
    <property type="entry name" value="Gamma-glutamyl cyclotransferase-like"/>
    <property type="match status" value="1"/>
</dbReference>
<evidence type="ECO:0000256" key="2">
    <source>
        <dbReference type="PIRSR" id="PIRSR617939-1"/>
    </source>
</evidence>
<name>A0A8A4TJH9_SULCO</name>
<dbReference type="InterPro" id="IPR017939">
    <property type="entry name" value="G-Glutamylcylcotransferase"/>
</dbReference>
<accession>A0A8A4TJH9</accession>
<reference evidence="4" key="1">
    <citation type="submission" date="2021-03" db="EMBL/GenBank/DDBJ databases">
        <title>Acanthopleuribacteraceae sp. M133.</title>
        <authorList>
            <person name="Wang G."/>
        </authorList>
    </citation>
    <scope>NUCLEOTIDE SEQUENCE</scope>
    <source>
        <strain evidence="4">M133</strain>
    </source>
</reference>
<feature type="binding site" evidence="3">
    <location>
        <begin position="3"/>
        <end position="8"/>
    </location>
    <ligand>
        <name>substrate</name>
    </ligand>
</feature>
<evidence type="ECO:0000256" key="1">
    <source>
        <dbReference type="ARBA" id="ARBA00023239"/>
    </source>
</evidence>
<feature type="active site" description="Proton acceptor" evidence="2">
    <location>
        <position position="79"/>
    </location>
</feature>